<dbReference type="AlphaFoldDB" id="A0AAV4HDF1"/>
<feature type="non-terminal residue" evidence="1">
    <location>
        <position position="67"/>
    </location>
</feature>
<comment type="caution">
    <text evidence="1">The sequence shown here is derived from an EMBL/GenBank/DDBJ whole genome shotgun (WGS) entry which is preliminary data.</text>
</comment>
<evidence type="ECO:0000313" key="1">
    <source>
        <dbReference type="EMBL" id="GFR95734.1"/>
    </source>
</evidence>
<dbReference type="EMBL" id="BMAT01001927">
    <property type="protein sequence ID" value="GFR95734.1"/>
    <property type="molecule type" value="Genomic_DNA"/>
</dbReference>
<reference evidence="1 2" key="1">
    <citation type="journal article" date="2021" name="Elife">
        <title>Chloroplast acquisition without the gene transfer in kleptoplastic sea slugs, Plakobranchus ocellatus.</title>
        <authorList>
            <person name="Maeda T."/>
            <person name="Takahashi S."/>
            <person name="Yoshida T."/>
            <person name="Shimamura S."/>
            <person name="Takaki Y."/>
            <person name="Nagai Y."/>
            <person name="Toyoda A."/>
            <person name="Suzuki Y."/>
            <person name="Arimoto A."/>
            <person name="Ishii H."/>
            <person name="Satoh N."/>
            <person name="Nishiyama T."/>
            <person name="Hasebe M."/>
            <person name="Maruyama T."/>
            <person name="Minagawa J."/>
            <person name="Obokata J."/>
            <person name="Shigenobu S."/>
        </authorList>
    </citation>
    <scope>NUCLEOTIDE SEQUENCE [LARGE SCALE GENOMIC DNA]</scope>
</reference>
<dbReference type="Proteomes" id="UP000762676">
    <property type="component" value="Unassembled WGS sequence"/>
</dbReference>
<name>A0AAV4HDF1_9GAST</name>
<gene>
    <name evidence="1" type="ORF">ElyMa_000951900</name>
</gene>
<proteinExistence type="predicted"/>
<sequence>MLEKIVLEQVKLHLEKNNLIEPFQSAYKAGHCTETALLRITNDLLNAADEGMVSILSLLDLSAAFDT</sequence>
<evidence type="ECO:0000313" key="2">
    <source>
        <dbReference type="Proteomes" id="UP000762676"/>
    </source>
</evidence>
<keyword evidence="1" id="KW-0548">Nucleotidyltransferase</keyword>
<protein>
    <submittedName>
        <fullName evidence="1">Reverse transcriptase-like protein</fullName>
    </submittedName>
</protein>
<keyword evidence="1" id="KW-0808">Transferase</keyword>
<keyword evidence="1" id="KW-0695">RNA-directed DNA polymerase</keyword>
<dbReference type="GO" id="GO:0003964">
    <property type="term" value="F:RNA-directed DNA polymerase activity"/>
    <property type="evidence" value="ECO:0007669"/>
    <property type="project" value="UniProtKB-KW"/>
</dbReference>
<accession>A0AAV4HDF1</accession>
<keyword evidence="2" id="KW-1185">Reference proteome</keyword>
<organism evidence="1 2">
    <name type="scientific">Elysia marginata</name>
    <dbReference type="NCBI Taxonomy" id="1093978"/>
    <lineage>
        <taxon>Eukaryota</taxon>
        <taxon>Metazoa</taxon>
        <taxon>Spiralia</taxon>
        <taxon>Lophotrochozoa</taxon>
        <taxon>Mollusca</taxon>
        <taxon>Gastropoda</taxon>
        <taxon>Heterobranchia</taxon>
        <taxon>Euthyneura</taxon>
        <taxon>Panpulmonata</taxon>
        <taxon>Sacoglossa</taxon>
        <taxon>Placobranchoidea</taxon>
        <taxon>Plakobranchidae</taxon>
        <taxon>Elysia</taxon>
    </lineage>
</organism>